<dbReference type="AlphaFoldDB" id="A0A8J4AEY5"/>
<evidence type="ECO:0000256" key="1">
    <source>
        <dbReference type="SAM" id="MobiDB-lite"/>
    </source>
</evidence>
<comment type="caution">
    <text evidence="2">The sequence shown here is derived from an EMBL/GenBank/DDBJ whole genome shotgun (WGS) entry which is preliminary data.</text>
</comment>
<organism evidence="2 3">
    <name type="scientific">Actinocatenispora comari</name>
    <dbReference type="NCBI Taxonomy" id="2807577"/>
    <lineage>
        <taxon>Bacteria</taxon>
        <taxon>Bacillati</taxon>
        <taxon>Actinomycetota</taxon>
        <taxon>Actinomycetes</taxon>
        <taxon>Micromonosporales</taxon>
        <taxon>Micromonosporaceae</taxon>
        <taxon>Actinocatenispora</taxon>
    </lineage>
</organism>
<feature type="compositionally biased region" description="Low complexity" evidence="1">
    <location>
        <begin position="1"/>
        <end position="15"/>
    </location>
</feature>
<sequence>METSSASVTGSAGTSDFFDSAPVGATVINVPPIPAILPDLSGSLRRPDLCSDGDVRSPKRAESDSFAGKAEEAPCANAHKPTTTPPAGESGRRSDPDGYRSGSMAALASPTRSVASAGTFCLTRARVTGPNS</sequence>
<gene>
    <name evidence="2" type="ORF">NUM_46130</name>
</gene>
<dbReference type="Proteomes" id="UP000614996">
    <property type="component" value="Unassembled WGS sequence"/>
</dbReference>
<feature type="compositionally biased region" description="Basic and acidic residues" evidence="1">
    <location>
        <begin position="45"/>
        <end position="63"/>
    </location>
</feature>
<reference evidence="3" key="1">
    <citation type="journal article" date="2021" name="Int. J. Syst. Evol. Microbiol.">
        <title>Actinocatenispora comari sp. nov., an endophytic actinomycete isolated from aerial parts of Comarum salesowianum.</title>
        <authorList>
            <person name="Oyunbileg N."/>
            <person name="Iizaka Y."/>
            <person name="Hamada M."/>
            <person name="Davaapurev B.O."/>
            <person name="Fukumoto A."/>
            <person name="Tsetseg B."/>
            <person name="Kato F."/>
            <person name="Tamura T."/>
            <person name="Batkhuu J."/>
            <person name="Anzai Y."/>
        </authorList>
    </citation>
    <scope>NUCLEOTIDE SEQUENCE [LARGE SCALE GENOMIC DNA]</scope>
    <source>
        <strain evidence="3">NUM-2625</strain>
    </source>
</reference>
<protein>
    <submittedName>
        <fullName evidence="2">Uncharacterized protein</fullName>
    </submittedName>
</protein>
<feature type="region of interest" description="Disordered" evidence="1">
    <location>
        <begin position="34"/>
        <end position="114"/>
    </location>
</feature>
<keyword evidence="3" id="KW-1185">Reference proteome</keyword>
<name>A0A8J4AEY5_9ACTN</name>
<accession>A0A8J4AEY5</accession>
<evidence type="ECO:0000313" key="3">
    <source>
        <dbReference type="Proteomes" id="UP000614996"/>
    </source>
</evidence>
<dbReference type="EMBL" id="BOPO01000090">
    <property type="protein sequence ID" value="GIL29359.1"/>
    <property type="molecule type" value="Genomic_DNA"/>
</dbReference>
<evidence type="ECO:0000313" key="2">
    <source>
        <dbReference type="EMBL" id="GIL29359.1"/>
    </source>
</evidence>
<proteinExistence type="predicted"/>
<feature type="region of interest" description="Disordered" evidence="1">
    <location>
        <begin position="1"/>
        <end position="20"/>
    </location>
</feature>